<dbReference type="GO" id="GO:0005829">
    <property type="term" value="C:cytosol"/>
    <property type="evidence" value="ECO:0007669"/>
    <property type="project" value="TreeGrafter"/>
</dbReference>
<evidence type="ECO:0000313" key="6">
    <source>
        <dbReference type="EMBL" id="CAA0099076.1"/>
    </source>
</evidence>
<dbReference type="Proteomes" id="UP000435877">
    <property type="component" value="Unassembled WGS sequence"/>
</dbReference>
<accession>A0A5S9P695</accession>
<keyword evidence="3" id="KW-0804">Transcription</keyword>
<evidence type="ECO:0000256" key="3">
    <source>
        <dbReference type="ARBA" id="ARBA00023163"/>
    </source>
</evidence>
<feature type="domain" description="HTH araC/xylS-type" evidence="4">
    <location>
        <begin position="251"/>
        <end position="348"/>
    </location>
</feature>
<dbReference type="AlphaFoldDB" id="A0A5S9P695"/>
<dbReference type="SUPFAM" id="SSF46689">
    <property type="entry name" value="Homeodomain-like"/>
    <property type="match status" value="1"/>
</dbReference>
<dbReference type="PROSITE" id="PS01124">
    <property type="entry name" value="HTH_ARAC_FAMILY_2"/>
    <property type="match status" value="1"/>
</dbReference>
<dbReference type="GO" id="GO:0003700">
    <property type="term" value="F:DNA-binding transcription factor activity"/>
    <property type="evidence" value="ECO:0007669"/>
    <property type="project" value="InterPro"/>
</dbReference>
<evidence type="ECO:0000259" key="4">
    <source>
        <dbReference type="PROSITE" id="PS01124"/>
    </source>
</evidence>
<dbReference type="InterPro" id="IPR009057">
    <property type="entry name" value="Homeodomain-like_sf"/>
</dbReference>
<keyword evidence="1" id="KW-0805">Transcription regulation</keyword>
<sequence length="358" mass="39718">MLMPKYWLQSDAIMNTNSYIVATDKVIPAWLQPVAVLDLCAARGINPHALLQNTALFASDLPFTGRYLSLRQFQQLLLNANNLWPGSDFPFQLGHQLLQHGLGPVVTLVDSYTALTPLLSLLCNYSAIISPALTMRLVESTENKLLLMISPSAFERVDNIALVAAMTSLTSMITRFSGVGELRYFFSAREGAGRENFTAHLQGICCFSAPFDGVRIEIVNKESAAECQSLRGRVAIAECDALLSAPPYLSQRLRELFARQHGLQSDLAGCSEALGVSQATLKRRLREHGLSFQQQLDSFHLELALIELLLKQATVDDAAARLHFHDSSNFRRAFKRWTGLSPSLMKANFHDLMLPVLK</sequence>
<evidence type="ECO:0000256" key="2">
    <source>
        <dbReference type="ARBA" id="ARBA00023125"/>
    </source>
</evidence>
<protein>
    <submittedName>
        <fullName evidence="6">Putative HTH-type transcriptional regulator</fullName>
    </submittedName>
</protein>
<evidence type="ECO:0000256" key="1">
    <source>
        <dbReference type="ARBA" id="ARBA00023015"/>
    </source>
</evidence>
<dbReference type="EMBL" id="CACSIM010000002">
    <property type="protein sequence ID" value="CAA0099076.1"/>
    <property type="molecule type" value="Genomic_DNA"/>
</dbReference>
<evidence type="ECO:0000313" key="8">
    <source>
        <dbReference type="Proteomes" id="UP000439591"/>
    </source>
</evidence>
<dbReference type="InterPro" id="IPR032687">
    <property type="entry name" value="AraC-type_N"/>
</dbReference>
<dbReference type="EMBL" id="CACSIK010000001">
    <property type="protein sequence ID" value="CAA0091728.1"/>
    <property type="molecule type" value="Genomic_DNA"/>
</dbReference>
<dbReference type="Pfam" id="PF12833">
    <property type="entry name" value="HTH_18"/>
    <property type="match status" value="1"/>
</dbReference>
<dbReference type="Gene3D" id="1.10.10.60">
    <property type="entry name" value="Homeodomain-like"/>
    <property type="match status" value="1"/>
</dbReference>
<keyword evidence="7" id="KW-1185">Reference proteome</keyword>
<dbReference type="Pfam" id="PF12625">
    <property type="entry name" value="Arabinose_bd"/>
    <property type="match status" value="1"/>
</dbReference>
<organism evidence="6 8">
    <name type="scientific">Zhongshania aliphaticivorans</name>
    <dbReference type="NCBI Taxonomy" id="1470434"/>
    <lineage>
        <taxon>Bacteria</taxon>
        <taxon>Pseudomonadati</taxon>
        <taxon>Pseudomonadota</taxon>
        <taxon>Gammaproteobacteria</taxon>
        <taxon>Cellvibrionales</taxon>
        <taxon>Spongiibacteraceae</taxon>
        <taxon>Zhongshania</taxon>
    </lineage>
</organism>
<gene>
    <name evidence="5" type="ORF">IHBHHGIJ_02195</name>
    <name evidence="6" type="ORF">KFEGEMFD_01797</name>
</gene>
<evidence type="ECO:0000313" key="5">
    <source>
        <dbReference type="EMBL" id="CAA0091728.1"/>
    </source>
</evidence>
<proteinExistence type="predicted"/>
<evidence type="ECO:0000313" key="7">
    <source>
        <dbReference type="Proteomes" id="UP000435877"/>
    </source>
</evidence>
<dbReference type="InterPro" id="IPR018060">
    <property type="entry name" value="HTH_AraC"/>
</dbReference>
<keyword evidence="2" id="KW-0238">DNA-binding</keyword>
<reference evidence="7 8" key="1">
    <citation type="submission" date="2019-11" db="EMBL/GenBank/DDBJ databases">
        <authorList>
            <person name="Holert J."/>
        </authorList>
    </citation>
    <scope>NUCLEOTIDE SEQUENCE [LARGE SCALE GENOMIC DNA]</scope>
    <source>
        <strain evidence="6">BC3_2A</strain>
        <strain evidence="5">SB11_1A</strain>
    </source>
</reference>
<dbReference type="SMART" id="SM00342">
    <property type="entry name" value="HTH_ARAC"/>
    <property type="match status" value="1"/>
</dbReference>
<dbReference type="Proteomes" id="UP000439591">
    <property type="component" value="Unassembled WGS sequence"/>
</dbReference>
<dbReference type="GO" id="GO:0000976">
    <property type="term" value="F:transcription cis-regulatory region binding"/>
    <property type="evidence" value="ECO:0007669"/>
    <property type="project" value="TreeGrafter"/>
</dbReference>
<dbReference type="PANTHER" id="PTHR47894:SF1">
    <property type="entry name" value="HTH-TYPE TRANSCRIPTIONAL REGULATOR VQSM"/>
    <property type="match status" value="1"/>
</dbReference>
<dbReference type="PANTHER" id="PTHR47894">
    <property type="entry name" value="HTH-TYPE TRANSCRIPTIONAL REGULATOR GADX"/>
    <property type="match status" value="1"/>
</dbReference>
<name>A0A5S9P695_9GAMM</name>